<name>A0A4S4AY97_9RHOO</name>
<protein>
    <recommendedName>
        <fullName evidence="3">ABC transporter substrate-binding protein</fullName>
    </recommendedName>
</protein>
<proteinExistence type="predicted"/>
<comment type="caution">
    <text evidence="1">The sequence shown here is derived from an EMBL/GenBank/DDBJ whole genome shotgun (WGS) entry which is preliminary data.</text>
</comment>
<dbReference type="EMBL" id="SSOC01000004">
    <property type="protein sequence ID" value="THF64626.1"/>
    <property type="molecule type" value="Genomic_DNA"/>
</dbReference>
<sequence>MKRMLTDPRPRAFSGSRTGHMLLGLRCLAVAWLAATLGAAPAHALDVALVLSNGGGVYSLFAEAMQATRPDAGYSITAAGNVEDGVDGRVLESADLILAAGAPAAEAALSRSRTPVYAVLIGQKVFQDLRLRYPDAKLSAVLLDQPLERQLALMRAVLPEAQRVGVLLGPDTGALRGRLENAAAAAGLRLAAWPVSTQAEILPALERALDASDALLALPDPLAAGPGAARTILLTSYRYRRPVFAYSRAYVEAGALAAVFSTPGDVAREVADWLRGTRGGVRLPPPRPARHFDVALNRQVARALHLDLPDEATVLARLREREQP</sequence>
<evidence type="ECO:0000313" key="1">
    <source>
        <dbReference type="EMBL" id="THF64626.1"/>
    </source>
</evidence>
<accession>A0A4S4AY97</accession>
<dbReference type="Pfam" id="PF04392">
    <property type="entry name" value="ABC_sub_bind"/>
    <property type="match status" value="1"/>
</dbReference>
<evidence type="ECO:0000313" key="2">
    <source>
        <dbReference type="Proteomes" id="UP000308430"/>
    </source>
</evidence>
<keyword evidence="2" id="KW-1185">Reference proteome</keyword>
<dbReference type="Gene3D" id="3.40.50.2300">
    <property type="match status" value="1"/>
</dbReference>
<evidence type="ECO:0008006" key="3">
    <source>
        <dbReference type="Google" id="ProtNLM"/>
    </source>
</evidence>
<dbReference type="OrthoDB" id="9178917at2"/>
<dbReference type="Proteomes" id="UP000308430">
    <property type="component" value="Unassembled WGS sequence"/>
</dbReference>
<organism evidence="1 2">
    <name type="scientific">Pseudothauera nasutitermitis</name>
    <dbReference type="NCBI Taxonomy" id="2565930"/>
    <lineage>
        <taxon>Bacteria</taxon>
        <taxon>Pseudomonadati</taxon>
        <taxon>Pseudomonadota</taxon>
        <taxon>Betaproteobacteria</taxon>
        <taxon>Rhodocyclales</taxon>
        <taxon>Zoogloeaceae</taxon>
        <taxon>Pseudothauera</taxon>
    </lineage>
</organism>
<dbReference type="InterPro" id="IPR007487">
    <property type="entry name" value="ABC_transpt-TYRBP-like"/>
</dbReference>
<dbReference type="PANTHER" id="PTHR35271">
    <property type="entry name" value="ABC TRANSPORTER, SUBSTRATE-BINDING LIPOPROTEIN-RELATED"/>
    <property type="match status" value="1"/>
</dbReference>
<reference evidence="1 2" key="1">
    <citation type="submission" date="2019-04" db="EMBL/GenBank/DDBJ databases">
        <title>Azoarcus nasutitermitis sp. nov. isolated from termite nest.</title>
        <authorList>
            <person name="Lin S.-Y."/>
            <person name="Hameed A."/>
            <person name="Hsu Y.-H."/>
            <person name="Young C.-C."/>
        </authorList>
    </citation>
    <scope>NUCLEOTIDE SEQUENCE [LARGE SCALE GENOMIC DNA]</scope>
    <source>
        <strain evidence="1 2">CC-YHH838</strain>
    </source>
</reference>
<gene>
    <name evidence="1" type="ORF">E6C76_11230</name>
</gene>
<dbReference type="AlphaFoldDB" id="A0A4S4AY97"/>
<dbReference type="PANTHER" id="PTHR35271:SF1">
    <property type="entry name" value="ABC TRANSPORTER, SUBSTRATE-BINDING LIPOPROTEIN"/>
    <property type="match status" value="1"/>
</dbReference>